<sequence>MITVLKLDFNTEGSPLPTLHRPNPRLTNAKLFLASLSNGKDRAKGMEDQRSYRRYMNGGPRIVPKDYAKPSTKSCWTHCGLTCRRKRDPASYAVITRPFAEDTKPTRHGLQTPLAEECILVNSSSAQTTPCR</sequence>
<evidence type="ECO:0000313" key="2">
    <source>
        <dbReference type="Proteomes" id="UP001054821"/>
    </source>
</evidence>
<evidence type="ECO:0000313" key="1">
    <source>
        <dbReference type="EMBL" id="KAI5323846.1"/>
    </source>
</evidence>
<reference evidence="1 2" key="1">
    <citation type="journal article" date="2022" name="G3 (Bethesda)">
        <title>Whole-genome sequence and methylome profiling of the almond [Prunus dulcis (Mill.) D.A. Webb] cultivar 'Nonpareil'.</title>
        <authorList>
            <person name="D'Amico-Willman K.M."/>
            <person name="Ouma W.Z."/>
            <person name="Meulia T."/>
            <person name="Sideli G.M."/>
            <person name="Gradziel T.M."/>
            <person name="Fresnedo-Ramirez J."/>
        </authorList>
    </citation>
    <scope>NUCLEOTIDE SEQUENCE [LARGE SCALE GENOMIC DNA]</scope>
    <source>
        <strain evidence="1">Clone GOH B32 T37-40</strain>
    </source>
</reference>
<dbReference type="AlphaFoldDB" id="A0AAD4VG30"/>
<organism evidence="1 2">
    <name type="scientific">Prunus dulcis</name>
    <name type="common">Almond</name>
    <name type="synonym">Amygdalus dulcis</name>
    <dbReference type="NCBI Taxonomy" id="3755"/>
    <lineage>
        <taxon>Eukaryota</taxon>
        <taxon>Viridiplantae</taxon>
        <taxon>Streptophyta</taxon>
        <taxon>Embryophyta</taxon>
        <taxon>Tracheophyta</taxon>
        <taxon>Spermatophyta</taxon>
        <taxon>Magnoliopsida</taxon>
        <taxon>eudicotyledons</taxon>
        <taxon>Gunneridae</taxon>
        <taxon>Pentapetalae</taxon>
        <taxon>rosids</taxon>
        <taxon>fabids</taxon>
        <taxon>Rosales</taxon>
        <taxon>Rosaceae</taxon>
        <taxon>Amygdaloideae</taxon>
        <taxon>Amygdaleae</taxon>
        <taxon>Prunus</taxon>
    </lineage>
</organism>
<proteinExistence type="predicted"/>
<name>A0AAD4VG30_PRUDU</name>
<dbReference type="EMBL" id="JAJFAZ020000006">
    <property type="protein sequence ID" value="KAI5323846.1"/>
    <property type="molecule type" value="Genomic_DNA"/>
</dbReference>
<protein>
    <submittedName>
        <fullName evidence="1">Uncharacterized protein</fullName>
    </submittedName>
</protein>
<dbReference type="Proteomes" id="UP001054821">
    <property type="component" value="Chromosome 6"/>
</dbReference>
<keyword evidence="2" id="KW-1185">Reference proteome</keyword>
<comment type="caution">
    <text evidence="1">The sequence shown here is derived from an EMBL/GenBank/DDBJ whole genome shotgun (WGS) entry which is preliminary data.</text>
</comment>
<accession>A0AAD4VG30</accession>
<gene>
    <name evidence="1" type="ORF">L3X38_032919</name>
</gene>